<organism evidence="2 3">
    <name type="scientific">Arenimonas oryziterrae DSM 21050 = YC6267</name>
    <dbReference type="NCBI Taxonomy" id="1121015"/>
    <lineage>
        <taxon>Bacteria</taxon>
        <taxon>Pseudomonadati</taxon>
        <taxon>Pseudomonadota</taxon>
        <taxon>Gammaproteobacteria</taxon>
        <taxon>Lysobacterales</taxon>
        <taxon>Lysobacteraceae</taxon>
        <taxon>Arenimonas</taxon>
    </lineage>
</organism>
<comment type="caution">
    <text evidence="2">The sequence shown here is derived from an EMBL/GenBank/DDBJ whole genome shotgun (WGS) entry which is preliminary data.</text>
</comment>
<reference evidence="2 3" key="1">
    <citation type="submission" date="2013-09" db="EMBL/GenBank/DDBJ databases">
        <title>Genome sequencing of Arenimonas oryziterrae.</title>
        <authorList>
            <person name="Chen F."/>
            <person name="Wang G."/>
        </authorList>
    </citation>
    <scope>NUCLEOTIDE SEQUENCE [LARGE SCALE GENOMIC DNA]</scope>
    <source>
        <strain evidence="2 3">YC6267</strain>
    </source>
</reference>
<gene>
    <name evidence="2" type="ORF">N789_10680</name>
</gene>
<feature type="transmembrane region" description="Helical" evidence="1">
    <location>
        <begin position="68"/>
        <end position="89"/>
    </location>
</feature>
<keyword evidence="1" id="KW-0812">Transmembrane</keyword>
<name>A0A091AS67_9GAMM</name>
<sequence length="118" mass="13060">MWRLPVFPKDEELPTWLHSALLAIVVAPFSGFLLFHGVRAIFRAHLPEIEGPDFGIYLVRAPLFGSRAVVAGIGLLFLSSSFLGLAYAYSRFSRDHWPGKVLPWVLLAIGLGMLVAVQ</sequence>
<evidence type="ECO:0000313" key="2">
    <source>
        <dbReference type="EMBL" id="KFN43018.1"/>
    </source>
</evidence>
<feature type="transmembrane region" description="Helical" evidence="1">
    <location>
        <begin position="16"/>
        <end position="35"/>
    </location>
</feature>
<dbReference type="AlphaFoldDB" id="A0A091AS67"/>
<protein>
    <submittedName>
        <fullName evidence="2">Uncharacterized protein</fullName>
    </submittedName>
</protein>
<evidence type="ECO:0000256" key="1">
    <source>
        <dbReference type="SAM" id="Phobius"/>
    </source>
</evidence>
<evidence type="ECO:0000313" key="3">
    <source>
        <dbReference type="Proteomes" id="UP000029385"/>
    </source>
</evidence>
<dbReference type="Proteomes" id="UP000029385">
    <property type="component" value="Unassembled WGS sequence"/>
</dbReference>
<keyword evidence="1" id="KW-1133">Transmembrane helix</keyword>
<dbReference type="EMBL" id="AVCI01000006">
    <property type="protein sequence ID" value="KFN43018.1"/>
    <property type="molecule type" value="Genomic_DNA"/>
</dbReference>
<accession>A0A091AS67</accession>
<feature type="transmembrane region" description="Helical" evidence="1">
    <location>
        <begin position="101"/>
        <end position="117"/>
    </location>
</feature>
<keyword evidence="3" id="KW-1185">Reference proteome</keyword>
<keyword evidence="1" id="KW-0472">Membrane</keyword>
<proteinExistence type="predicted"/>